<comment type="caution">
    <text evidence="1">The sequence shown here is derived from an EMBL/GenBank/DDBJ whole genome shotgun (WGS) entry which is preliminary data.</text>
</comment>
<gene>
    <name evidence="1" type="ORF">RRF57_005203</name>
</gene>
<keyword evidence="2" id="KW-1185">Reference proteome</keyword>
<dbReference type="Proteomes" id="UP001305414">
    <property type="component" value="Unassembled WGS sequence"/>
</dbReference>
<evidence type="ECO:0000313" key="2">
    <source>
        <dbReference type="Proteomes" id="UP001305414"/>
    </source>
</evidence>
<proteinExistence type="predicted"/>
<organism evidence="1 2">
    <name type="scientific">Xylaria bambusicola</name>
    <dbReference type="NCBI Taxonomy" id="326684"/>
    <lineage>
        <taxon>Eukaryota</taxon>
        <taxon>Fungi</taxon>
        <taxon>Dikarya</taxon>
        <taxon>Ascomycota</taxon>
        <taxon>Pezizomycotina</taxon>
        <taxon>Sordariomycetes</taxon>
        <taxon>Xylariomycetidae</taxon>
        <taxon>Xylariales</taxon>
        <taxon>Xylariaceae</taxon>
        <taxon>Xylaria</taxon>
    </lineage>
</organism>
<reference evidence="1 2" key="1">
    <citation type="submission" date="2023-10" db="EMBL/GenBank/DDBJ databases">
        <title>Draft genome sequence of Xylaria bambusicola isolate GMP-LS, the root and basal stem rot pathogen of sugarcane in Indonesia.</title>
        <authorList>
            <person name="Selvaraj P."/>
            <person name="Muralishankar V."/>
            <person name="Muruganantham S."/>
            <person name="Sp S."/>
            <person name="Haryani S."/>
            <person name="Lau K.J.X."/>
            <person name="Naqvi N.I."/>
        </authorList>
    </citation>
    <scope>NUCLEOTIDE SEQUENCE [LARGE SCALE GENOMIC DNA]</scope>
    <source>
        <strain evidence="1">GMP-LS</strain>
    </source>
</reference>
<protein>
    <submittedName>
        <fullName evidence="1">Uncharacterized protein</fullName>
    </submittedName>
</protein>
<name>A0AAN7UHJ1_9PEZI</name>
<accession>A0AAN7UHJ1</accession>
<evidence type="ECO:0000313" key="1">
    <source>
        <dbReference type="EMBL" id="KAK5629488.1"/>
    </source>
</evidence>
<dbReference type="AlphaFoldDB" id="A0AAN7UHJ1"/>
<sequence length="77" mass="8650">MFLGPPTYTAIGIRADQKSKRNAVTVVIDDEDDMRVVMEKLCVLIFIGHGYPHTSIPSTVYIKFCLWSDACRLITST</sequence>
<dbReference type="EMBL" id="JAWHQM010000011">
    <property type="protein sequence ID" value="KAK5629488.1"/>
    <property type="molecule type" value="Genomic_DNA"/>
</dbReference>